<accession>A0ABU5T0Q3</accession>
<name>A0ABU5T0Q3_9MICC</name>
<dbReference type="PANTHER" id="PTHR33797">
    <property type="entry name" value="ORGANIC HYDROPEROXIDE RESISTANCE PROTEIN-LIKE"/>
    <property type="match status" value="1"/>
</dbReference>
<evidence type="ECO:0008006" key="3">
    <source>
        <dbReference type="Google" id="ProtNLM"/>
    </source>
</evidence>
<keyword evidence="2" id="KW-1185">Reference proteome</keyword>
<organism evidence="1 2">
    <name type="scientific">Sinomonas terricola</name>
    <dbReference type="NCBI Taxonomy" id="3110330"/>
    <lineage>
        <taxon>Bacteria</taxon>
        <taxon>Bacillati</taxon>
        <taxon>Actinomycetota</taxon>
        <taxon>Actinomycetes</taxon>
        <taxon>Micrococcales</taxon>
        <taxon>Micrococcaceae</taxon>
        <taxon>Sinomonas</taxon>
    </lineage>
</organism>
<dbReference type="Gene3D" id="2.20.25.10">
    <property type="match status" value="1"/>
</dbReference>
<dbReference type="InterPro" id="IPR036102">
    <property type="entry name" value="OsmC/Ohrsf"/>
</dbReference>
<evidence type="ECO:0000313" key="2">
    <source>
        <dbReference type="Proteomes" id="UP001304769"/>
    </source>
</evidence>
<dbReference type="InterPro" id="IPR015946">
    <property type="entry name" value="KH_dom-like_a/b"/>
</dbReference>
<dbReference type="Gene3D" id="3.30.300.20">
    <property type="match status" value="1"/>
</dbReference>
<dbReference type="EMBL" id="JAYGGQ010000001">
    <property type="protein sequence ID" value="MEA5453232.1"/>
    <property type="molecule type" value="Genomic_DNA"/>
</dbReference>
<dbReference type="RefSeq" id="WP_323276999.1">
    <property type="nucleotide sequence ID" value="NZ_JAYGGQ010000001.1"/>
</dbReference>
<dbReference type="InterPro" id="IPR019953">
    <property type="entry name" value="OHR"/>
</dbReference>
<sequence>MTALYTAAVAAMGDGRNGRIQSTDGHLDAQVRVPHDLGGPGGATTLSSSGGYAACFDSALKLLAKAHSICPYSNATRGNVEVSLAIA</sequence>
<dbReference type="SUPFAM" id="SSF82784">
    <property type="entry name" value="OsmC-like"/>
    <property type="match status" value="1"/>
</dbReference>
<dbReference type="Proteomes" id="UP001304769">
    <property type="component" value="Unassembled WGS sequence"/>
</dbReference>
<comment type="caution">
    <text evidence="1">The sequence shown here is derived from an EMBL/GenBank/DDBJ whole genome shotgun (WGS) entry which is preliminary data.</text>
</comment>
<proteinExistence type="predicted"/>
<dbReference type="PANTHER" id="PTHR33797:SF2">
    <property type="entry name" value="ORGANIC HYDROPEROXIDE RESISTANCE PROTEIN-LIKE"/>
    <property type="match status" value="1"/>
</dbReference>
<protein>
    <recommendedName>
        <fullName evidence="3">Organic hydroperoxide resistance protein</fullName>
    </recommendedName>
</protein>
<gene>
    <name evidence="1" type="ORF">SPF06_00720</name>
</gene>
<evidence type="ECO:0000313" key="1">
    <source>
        <dbReference type="EMBL" id="MEA5453232.1"/>
    </source>
</evidence>
<reference evidence="1 2" key="1">
    <citation type="submission" date="2023-12" db="EMBL/GenBank/DDBJ databases">
        <title>Sinomonas terricola sp. nov, isolated from litchi orchard soil in Guangdong, PR China.</title>
        <authorList>
            <person name="Jiaxin W."/>
            <person name="Yang Z."/>
            <person name="Honghui Z."/>
        </authorList>
    </citation>
    <scope>NUCLEOTIDE SEQUENCE [LARGE SCALE GENOMIC DNA]</scope>
    <source>
        <strain evidence="1 2">JGH33</strain>
    </source>
</reference>